<dbReference type="EMBL" id="FLQV01000542">
    <property type="protein sequence ID" value="SBS95322.1"/>
    <property type="molecule type" value="Genomic_DNA"/>
</dbReference>
<sequence length="114" mass="13152">MSALSRRCLYPISICHSVHGRRDTREHDGKMFTRCYFVNKIENSARSSNGSRRGSVRKDKSEEHTSTRLHSRVYTHVSICICIHIYQNVGTLSRCKRHQSTSLCVISVERLQTV</sequence>
<reference evidence="2" key="1">
    <citation type="submission" date="2016-05" db="EMBL/GenBank/DDBJ databases">
        <authorList>
            <person name="Lavstsen T."/>
            <person name="Jespersen J.S."/>
        </authorList>
    </citation>
    <scope>NUCLEOTIDE SEQUENCE [LARGE SCALE GENOMIC DNA]</scope>
</reference>
<reference evidence="4 5" key="2">
    <citation type="submission" date="2016-05" db="EMBL/GenBank/DDBJ databases">
        <authorList>
            <person name="Naeem Raeece"/>
        </authorList>
    </citation>
    <scope>NUCLEOTIDE SEQUENCE [LARGE SCALE GENOMIC DNA]</scope>
</reference>
<evidence type="ECO:0000256" key="1">
    <source>
        <dbReference type="SAM" id="MobiDB-lite"/>
    </source>
</evidence>
<gene>
    <name evidence="3" type="ORF">POVCU1_029410</name>
    <name evidence="2" type="ORF">POVCU2_0032010</name>
</gene>
<proteinExistence type="predicted"/>
<accession>A0A1A8W309</accession>
<name>A0A1A8W309_PLAOA</name>
<dbReference type="Proteomes" id="UP000078546">
    <property type="component" value="Unassembled WGS sequence"/>
</dbReference>
<feature type="compositionally biased region" description="Basic and acidic residues" evidence="1">
    <location>
        <begin position="56"/>
        <end position="66"/>
    </location>
</feature>
<evidence type="ECO:0000313" key="2">
    <source>
        <dbReference type="EMBL" id="SBS85535.1"/>
    </source>
</evidence>
<dbReference type="EMBL" id="FLQU01000428">
    <property type="protein sequence ID" value="SBS85535.1"/>
    <property type="molecule type" value="Genomic_DNA"/>
</dbReference>
<protein>
    <submittedName>
        <fullName evidence="2">Uncharacterized protein</fullName>
    </submittedName>
</protein>
<dbReference type="Proteomes" id="UP000078560">
    <property type="component" value="Unassembled WGS sequence"/>
</dbReference>
<organism evidence="2 5">
    <name type="scientific">Plasmodium ovale curtisi</name>
    <dbReference type="NCBI Taxonomy" id="864141"/>
    <lineage>
        <taxon>Eukaryota</taxon>
        <taxon>Sar</taxon>
        <taxon>Alveolata</taxon>
        <taxon>Apicomplexa</taxon>
        <taxon>Aconoidasida</taxon>
        <taxon>Haemosporida</taxon>
        <taxon>Plasmodiidae</taxon>
        <taxon>Plasmodium</taxon>
        <taxon>Plasmodium (Plasmodium)</taxon>
    </lineage>
</organism>
<feature type="region of interest" description="Disordered" evidence="1">
    <location>
        <begin position="45"/>
        <end position="67"/>
    </location>
</feature>
<evidence type="ECO:0000313" key="5">
    <source>
        <dbReference type="Proteomes" id="UP000078560"/>
    </source>
</evidence>
<dbReference type="AlphaFoldDB" id="A0A1A8W309"/>
<evidence type="ECO:0000313" key="3">
    <source>
        <dbReference type="EMBL" id="SBS95322.1"/>
    </source>
</evidence>
<evidence type="ECO:0000313" key="4">
    <source>
        <dbReference type="Proteomes" id="UP000078546"/>
    </source>
</evidence>